<dbReference type="AlphaFoldDB" id="A0A6B8KMM0"/>
<dbReference type="PANTHER" id="PTHR46401:SF9">
    <property type="entry name" value="MANNOSYLTRANSFERASE A"/>
    <property type="match status" value="1"/>
</dbReference>
<gene>
    <name evidence="2" type="ORF">H2LOC_017325</name>
</gene>
<dbReference type="GO" id="GO:0016757">
    <property type="term" value="F:glycosyltransferase activity"/>
    <property type="evidence" value="ECO:0007669"/>
    <property type="project" value="InterPro"/>
</dbReference>
<feature type="domain" description="Glycosyl transferase family 1" evidence="1">
    <location>
        <begin position="301"/>
        <end position="443"/>
    </location>
</feature>
<accession>A0A6B8KMM0</accession>
<name>A0A6B8KMM0_9HYPH</name>
<dbReference type="Gene3D" id="3.40.50.2000">
    <property type="entry name" value="Glycogen Phosphorylase B"/>
    <property type="match status" value="1"/>
</dbReference>
<dbReference type="Proteomes" id="UP000309061">
    <property type="component" value="Chromosome"/>
</dbReference>
<dbReference type="InterPro" id="IPR001296">
    <property type="entry name" value="Glyco_trans_1"/>
</dbReference>
<dbReference type="Pfam" id="PF00534">
    <property type="entry name" value="Glycos_transf_1"/>
    <property type="match status" value="1"/>
</dbReference>
<dbReference type="SUPFAM" id="SSF53756">
    <property type="entry name" value="UDP-Glycosyltransferase/glycogen phosphorylase"/>
    <property type="match status" value="1"/>
</dbReference>
<proteinExistence type="predicted"/>
<evidence type="ECO:0000313" key="2">
    <source>
        <dbReference type="EMBL" id="QGM48133.1"/>
    </source>
</evidence>
<reference evidence="2 3" key="1">
    <citation type="submission" date="2019-11" db="EMBL/GenBank/DDBJ databases">
        <title>The genome sequence of Methylocystis heyeri.</title>
        <authorList>
            <person name="Oshkin I.Y."/>
            <person name="Miroshnikov K."/>
            <person name="Dedysh S.N."/>
        </authorList>
    </citation>
    <scope>NUCLEOTIDE SEQUENCE [LARGE SCALE GENOMIC DNA]</scope>
    <source>
        <strain evidence="2 3">H2</strain>
    </source>
</reference>
<keyword evidence="3" id="KW-1185">Reference proteome</keyword>
<evidence type="ECO:0000259" key="1">
    <source>
        <dbReference type="Pfam" id="PF00534"/>
    </source>
</evidence>
<protein>
    <submittedName>
        <fullName evidence="2">Glycosyltransferase</fullName>
    </submittedName>
</protein>
<dbReference type="EMBL" id="CP046052">
    <property type="protein sequence ID" value="QGM48133.1"/>
    <property type="molecule type" value="Genomic_DNA"/>
</dbReference>
<keyword evidence="2" id="KW-0808">Transferase</keyword>
<sequence length="486" mass="54671">MDDIPSVVFFDEDREAWGYSSPARLAPCDRDRRIDAWLSAWIQDENLHLIRDRASNALDPVSATLYFRARELYWTVTRALGLGHLHDGSRVRISRPRPRPPSEFPPAHGFSLPGARRLFIDVTPTHRFGGRTGIQRVVREVARRAPNCGFALPVVIENDRLLPWWDCPALPSELSFAPGDRLVLLDACWGMAGEYASTIRRLRAAGGSLVTVVHDLIPLTHPLAVSPRMRAEFREWFETIVMKSDGVVCVSRSAAEDFIDYILKHAPFGRSDLRVGWWSLGADFEEDDRRPVSATTQAIFAEETPCFLSVGTLEPRKAYPIALDAFEQLWRMGVDARYLIVGRPGWQSEALAYHITHHPEFGRRLFWLDRASDTDLRFCYRRARALVFPSIIEGFGLPLVEAARYGLPVIASDLPVFRENGGRNVDFVPMLDPRAMAEKIMEICGRTAERKIAVAPTWDEAVDSLIQLIHDGAYQAGARIATSQGG</sequence>
<dbReference type="CDD" id="cd03809">
    <property type="entry name" value="GT4_MtfB-like"/>
    <property type="match status" value="1"/>
</dbReference>
<dbReference type="PANTHER" id="PTHR46401">
    <property type="entry name" value="GLYCOSYLTRANSFERASE WBBK-RELATED"/>
    <property type="match status" value="1"/>
</dbReference>
<dbReference type="KEGG" id="mhey:H2LOC_017325"/>
<evidence type="ECO:0000313" key="3">
    <source>
        <dbReference type="Proteomes" id="UP000309061"/>
    </source>
</evidence>
<organism evidence="2 3">
    <name type="scientific">Methylocystis heyeri</name>
    <dbReference type="NCBI Taxonomy" id="391905"/>
    <lineage>
        <taxon>Bacteria</taxon>
        <taxon>Pseudomonadati</taxon>
        <taxon>Pseudomonadota</taxon>
        <taxon>Alphaproteobacteria</taxon>
        <taxon>Hyphomicrobiales</taxon>
        <taxon>Methylocystaceae</taxon>
        <taxon>Methylocystis</taxon>
    </lineage>
</organism>
<dbReference type="OrthoDB" id="9790710at2"/>